<gene>
    <name evidence="2" type="primary">ycgS</name>
    <name evidence="2" type="ORF">MGAD_00370</name>
</gene>
<dbReference type="AlphaFoldDB" id="A0A7I7WFT6"/>
<dbReference type="InterPro" id="IPR050471">
    <property type="entry name" value="AB_hydrolase"/>
</dbReference>
<proteinExistence type="predicted"/>
<sequence length="290" mass="31277">MGTVVLTRQIVVTSGGAVEVGYTPAEKPPVLLFPGGHTTAVTPIGEDIYTRLGHGVLCFSRPGYGRTDVGPLTAAEFTTLVVETCRLLGVQKAAAAVGISFGGLQAIHTAVSSPELAPKLILHSCAPSALPFPDAWFERVAAPLVFGPAAQKATWAAIRRLVARDAGLKLMMKSLTRLPDDQWWPRMSEADLRAARAMFNAMDSGRGFLNDLRQAHNRLCTYRSHIQTLVTPPTLVTASRNDGGVAFRHAENFVETIPHAHLYETTAPTHLYWIGDTKVDITNAVQAFLA</sequence>
<evidence type="ECO:0000313" key="2">
    <source>
        <dbReference type="EMBL" id="BBZ15702.1"/>
    </source>
</evidence>
<dbReference type="EMBL" id="AP022608">
    <property type="protein sequence ID" value="BBZ15702.1"/>
    <property type="molecule type" value="Genomic_DNA"/>
</dbReference>
<dbReference type="PANTHER" id="PTHR43433:SF5">
    <property type="entry name" value="AB HYDROLASE-1 DOMAIN-CONTAINING PROTEIN"/>
    <property type="match status" value="1"/>
</dbReference>
<keyword evidence="2" id="KW-0378">Hydrolase</keyword>
<dbReference type="SUPFAM" id="SSF53474">
    <property type="entry name" value="alpha/beta-Hydrolases"/>
    <property type="match status" value="1"/>
</dbReference>
<dbReference type="Proteomes" id="UP000466187">
    <property type="component" value="Chromosome"/>
</dbReference>
<name>A0A7I7WFT6_MYCGU</name>
<reference evidence="2 3" key="1">
    <citation type="journal article" date="2019" name="Emerg. Microbes Infect.">
        <title>Comprehensive subspecies identification of 175 nontuberculous mycobacteria species based on 7547 genomic profiles.</title>
        <authorList>
            <person name="Matsumoto Y."/>
            <person name="Kinjo T."/>
            <person name="Motooka D."/>
            <person name="Nabeya D."/>
            <person name="Jung N."/>
            <person name="Uechi K."/>
            <person name="Horii T."/>
            <person name="Iida T."/>
            <person name="Fujita J."/>
            <person name="Nakamura S."/>
        </authorList>
    </citation>
    <scope>NUCLEOTIDE SEQUENCE [LARGE SCALE GENOMIC DNA]</scope>
    <source>
        <strain evidence="2 3">JCM 12688</strain>
    </source>
</reference>
<feature type="domain" description="AB hydrolase-1" evidence="1">
    <location>
        <begin position="28"/>
        <end position="262"/>
    </location>
</feature>
<accession>A0A7I7WFT6</accession>
<dbReference type="GO" id="GO:0016787">
    <property type="term" value="F:hydrolase activity"/>
    <property type="evidence" value="ECO:0007669"/>
    <property type="project" value="UniProtKB-KW"/>
</dbReference>
<protein>
    <submittedName>
        <fullName evidence="2">Putative hydrolase YcgS</fullName>
    </submittedName>
</protein>
<dbReference type="InterPro" id="IPR000073">
    <property type="entry name" value="AB_hydrolase_1"/>
</dbReference>
<evidence type="ECO:0000259" key="1">
    <source>
        <dbReference type="Pfam" id="PF00561"/>
    </source>
</evidence>
<evidence type="ECO:0000313" key="3">
    <source>
        <dbReference type="Proteomes" id="UP000466187"/>
    </source>
</evidence>
<dbReference type="Pfam" id="PF00561">
    <property type="entry name" value="Abhydrolase_1"/>
    <property type="match status" value="1"/>
</dbReference>
<dbReference type="PANTHER" id="PTHR43433">
    <property type="entry name" value="HYDROLASE, ALPHA/BETA FOLD FAMILY PROTEIN"/>
    <property type="match status" value="1"/>
</dbReference>
<dbReference type="Gene3D" id="3.40.50.1820">
    <property type="entry name" value="alpha/beta hydrolase"/>
    <property type="match status" value="1"/>
</dbReference>
<dbReference type="InterPro" id="IPR029058">
    <property type="entry name" value="AB_hydrolase_fold"/>
</dbReference>
<dbReference type="KEGG" id="mgad:MGAD_00370"/>
<organism evidence="2 3">
    <name type="scientific">Mycolicibacterium gadium</name>
    <name type="common">Mycobacterium gadium</name>
    <dbReference type="NCBI Taxonomy" id="1794"/>
    <lineage>
        <taxon>Bacteria</taxon>
        <taxon>Bacillati</taxon>
        <taxon>Actinomycetota</taxon>
        <taxon>Actinomycetes</taxon>
        <taxon>Mycobacteriales</taxon>
        <taxon>Mycobacteriaceae</taxon>
        <taxon>Mycolicibacterium</taxon>
    </lineage>
</organism>